<dbReference type="EMBL" id="QGNW01001340">
    <property type="protein sequence ID" value="RVW44886.1"/>
    <property type="molecule type" value="Genomic_DNA"/>
</dbReference>
<organism evidence="1 2">
    <name type="scientific">Vitis vinifera</name>
    <name type="common">Grape</name>
    <dbReference type="NCBI Taxonomy" id="29760"/>
    <lineage>
        <taxon>Eukaryota</taxon>
        <taxon>Viridiplantae</taxon>
        <taxon>Streptophyta</taxon>
        <taxon>Embryophyta</taxon>
        <taxon>Tracheophyta</taxon>
        <taxon>Spermatophyta</taxon>
        <taxon>Magnoliopsida</taxon>
        <taxon>eudicotyledons</taxon>
        <taxon>Gunneridae</taxon>
        <taxon>Pentapetalae</taxon>
        <taxon>rosids</taxon>
        <taxon>Vitales</taxon>
        <taxon>Vitaceae</taxon>
        <taxon>Viteae</taxon>
        <taxon>Vitis</taxon>
    </lineage>
</organism>
<dbReference type="PANTHER" id="PTHR46890:SF50">
    <property type="entry name" value="RNA-DIRECTED DNA POLYMERASE, EUKARYOTA, REVERSE TRANSCRIPTASE ZINC-BINDING DOMAIN PROTEIN-RELATED"/>
    <property type="match status" value="1"/>
</dbReference>
<evidence type="ECO:0000313" key="1">
    <source>
        <dbReference type="EMBL" id="RVW44886.1"/>
    </source>
</evidence>
<sequence>MWLKVEGFKDLLKTWWESDNFNGFASFILAKKLKVVKSKLKEWNRDVLARWITGRIWPWISCDFRMQRRRLTDCLWKRWMLEDKREKNTKNGVLLEENLDVNALEVPFTEEEVHGALVGCSGDKAPRPDGFIMAFWQFAWDFVKEEVEAEDLRDFRPISLVGKPVQVGRQILDAVLITNEAIDSVMKKNENGIMCKLDIEKAYDNVDWSFLLTVMQKMGFGDKWIEWIKWCISTTSFSMMDNEVFSSFLKRATDGGFMSGSDLPKLVTHVFEVVLGLRINLEKSELIPIGRVENIEDFSLDFDCRVGSLPSTYLGLSLGAPFKLVSMGMEWKSASEVREAHDMGLWKGIRMDWELVGTRISFSVGNGRRVRFWRDRWCGIPLCVSSFPSLFALSIEKEAWVADVWDPLAERVGR</sequence>
<reference evidence="1 2" key="1">
    <citation type="journal article" date="2018" name="PLoS Genet.">
        <title>Population sequencing reveals clonal diversity and ancestral inbreeding in the grapevine cultivar Chardonnay.</title>
        <authorList>
            <person name="Roach M.J."/>
            <person name="Johnson D.L."/>
            <person name="Bohlmann J."/>
            <person name="van Vuuren H.J."/>
            <person name="Jones S.J."/>
            <person name="Pretorius I.S."/>
            <person name="Schmidt S.A."/>
            <person name="Borneman A.R."/>
        </authorList>
    </citation>
    <scope>NUCLEOTIDE SEQUENCE [LARGE SCALE GENOMIC DNA]</scope>
    <source>
        <strain evidence="2">cv. Chardonnay</strain>
        <tissue evidence="1">Leaf</tissue>
    </source>
</reference>
<name>A0A438EAM6_VITVI</name>
<dbReference type="Proteomes" id="UP000288805">
    <property type="component" value="Unassembled WGS sequence"/>
</dbReference>
<proteinExistence type="predicted"/>
<dbReference type="PANTHER" id="PTHR46890">
    <property type="entry name" value="NON-LTR RETROLELEMENT REVERSE TRANSCRIPTASE-LIKE PROTEIN-RELATED"/>
    <property type="match status" value="1"/>
</dbReference>
<evidence type="ECO:0000313" key="2">
    <source>
        <dbReference type="Proteomes" id="UP000288805"/>
    </source>
</evidence>
<accession>A0A438EAM6</accession>
<dbReference type="InterPro" id="IPR052343">
    <property type="entry name" value="Retrotransposon-Effector_Assoc"/>
</dbReference>
<dbReference type="AlphaFoldDB" id="A0A438EAM6"/>
<protein>
    <submittedName>
        <fullName evidence="1">Uncharacterized protein</fullName>
    </submittedName>
</protein>
<gene>
    <name evidence="1" type="ORF">CK203_109627</name>
</gene>
<comment type="caution">
    <text evidence="1">The sequence shown here is derived from an EMBL/GenBank/DDBJ whole genome shotgun (WGS) entry which is preliminary data.</text>
</comment>